<sequence>MGFRLKTSKKTKEIFEEISKSSNLKPFALSKIAVSLSLNHSTSIEEYENNDIGGLELQRSTITGEFDSMFKALIETNLKRHINDDEYYPHYMKLHIDRGAELLYNKYKYSGGNLEKFLTNLLQKGDANI</sequence>
<dbReference type="InterPro" id="IPR014969">
    <property type="entry name" value="DNA_S_DndE"/>
</dbReference>
<accession>A0A0A0IA34</accession>
<organism evidence="1 2">
    <name type="scientific">Clostridium novyi A str. 4552</name>
    <dbReference type="NCBI Taxonomy" id="1444289"/>
    <lineage>
        <taxon>Bacteria</taxon>
        <taxon>Bacillati</taxon>
        <taxon>Bacillota</taxon>
        <taxon>Clostridia</taxon>
        <taxon>Eubacteriales</taxon>
        <taxon>Clostridiaceae</taxon>
        <taxon>Clostridium</taxon>
    </lineage>
</organism>
<dbReference type="Proteomes" id="UP000030012">
    <property type="component" value="Unassembled WGS sequence"/>
</dbReference>
<evidence type="ECO:0000313" key="1">
    <source>
        <dbReference type="EMBL" id="KGM98309.1"/>
    </source>
</evidence>
<protein>
    <submittedName>
        <fullName evidence="1">DNA sulfur modification protein DndE</fullName>
    </submittedName>
</protein>
<gene>
    <name evidence="1" type="ORF">Z968_00820</name>
</gene>
<dbReference type="Pfam" id="PF08870">
    <property type="entry name" value="DndE"/>
    <property type="match status" value="1"/>
</dbReference>
<evidence type="ECO:0000313" key="2">
    <source>
        <dbReference type="Proteomes" id="UP000030012"/>
    </source>
</evidence>
<dbReference type="RefSeq" id="WP_039252028.1">
    <property type="nucleotide sequence ID" value="NZ_JENJ01000002.1"/>
</dbReference>
<dbReference type="AlphaFoldDB" id="A0A0A0IA34"/>
<dbReference type="EMBL" id="JENJ01000002">
    <property type="protein sequence ID" value="KGM98309.1"/>
    <property type="molecule type" value="Genomic_DNA"/>
</dbReference>
<comment type="caution">
    <text evidence="1">The sequence shown here is derived from an EMBL/GenBank/DDBJ whole genome shotgun (WGS) entry which is preliminary data.</text>
</comment>
<reference evidence="1 2" key="1">
    <citation type="submission" date="2014-01" db="EMBL/GenBank/DDBJ databases">
        <title>Plasmidome dynamics in the species complex Clostridium novyi sensu lato converts strains of independent lineages into distinctly different pathogens.</title>
        <authorList>
            <person name="Skarin H."/>
            <person name="Segerman B."/>
        </authorList>
    </citation>
    <scope>NUCLEOTIDE SEQUENCE [LARGE SCALE GENOMIC DNA]</scope>
    <source>
        <strain evidence="1 2">4552</strain>
    </source>
</reference>
<dbReference type="InterPro" id="IPR038472">
    <property type="entry name" value="DndE_sf"/>
</dbReference>
<dbReference type="Gene3D" id="1.10.1220.160">
    <property type="entry name" value="DNA sulphur modification protein DndE"/>
    <property type="match status" value="1"/>
</dbReference>
<proteinExistence type="predicted"/>
<dbReference type="OrthoDB" id="512647at2"/>
<name>A0A0A0IA34_CLONO</name>